<evidence type="ECO:0000256" key="1">
    <source>
        <dbReference type="SAM" id="MobiDB-lite"/>
    </source>
</evidence>
<protein>
    <submittedName>
        <fullName evidence="3">12250_t:CDS:1</fullName>
    </submittedName>
</protein>
<reference evidence="3" key="1">
    <citation type="submission" date="2022-08" db="EMBL/GenBank/DDBJ databases">
        <authorList>
            <person name="Kallberg Y."/>
            <person name="Tangrot J."/>
            <person name="Rosling A."/>
        </authorList>
    </citation>
    <scope>NUCLEOTIDE SEQUENCE</scope>
    <source>
        <strain evidence="3">Wild A</strain>
    </source>
</reference>
<dbReference type="OrthoDB" id="2328672at2759"/>
<comment type="caution">
    <text evidence="3">The sequence shown here is derived from an EMBL/GenBank/DDBJ whole genome shotgun (WGS) entry which is preliminary data.</text>
</comment>
<gene>
    <name evidence="3" type="ORF">FWILDA_LOCUS9370</name>
</gene>
<feature type="compositionally biased region" description="Basic and acidic residues" evidence="1">
    <location>
        <begin position="612"/>
        <end position="643"/>
    </location>
</feature>
<feature type="transmembrane region" description="Helical" evidence="2">
    <location>
        <begin position="500"/>
        <end position="520"/>
    </location>
</feature>
<keyword evidence="2" id="KW-0472">Membrane</keyword>
<feature type="compositionally biased region" description="Polar residues" evidence="1">
    <location>
        <begin position="587"/>
        <end position="597"/>
    </location>
</feature>
<evidence type="ECO:0000313" key="3">
    <source>
        <dbReference type="EMBL" id="CAI2180008.1"/>
    </source>
</evidence>
<feature type="region of interest" description="Disordered" evidence="1">
    <location>
        <begin position="559"/>
        <end position="597"/>
    </location>
</feature>
<keyword evidence="2" id="KW-0812">Transmembrane</keyword>
<evidence type="ECO:0000256" key="2">
    <source>
        <dbReference type="SAM" id="Phobius"/>
    </source>
</evidence>
<accession>A0A9W4SRC1</accession>
<feature type="region of interest" description="Disordered" evidence="1">
    <location>
        <begin position="612"/>
        <end position="683"/>
    </location>
</feature>
<name>A0A9W4SRC1_9GLOM</name>
<dbReference type="EMBL" id="CAMKVN010002193">
    <property type="protein sequence ID" value="CAI2180008.1"/>
    <property type="molecule type" value="Genomic_DNA"/>
</dbReference>
<sequence length="776" mass="89051">MVNNNGIPFEVKKPVETVYELKNEIPSFEEFMKTYENDGNLNYADLSGGGIGETEGYGPCSPSYCSNCSCSRSDCNCRSVIGFIQQIIIECEYPTRLVLDYRTVNRKSFNKALGIALQNEDCSQKQKTLSAYNRKVVHDTFDMTMEWLEKYIEVADIIGNPEKAEDSFSTQLFLFEGNLEDEPLFLREELKEEFYRLKHALFGINEILEGRGEKIRDDVKNRRKDYDINSPEYMEKFKKTFASIQIPLNNEREIEKSLEGKNYDEVTIESKFTDGEMEKGEEAFKQIAKTVSSHDDFHFYPQKESQQIPSLSYYGSTGEKKESALVHNSAVQIEQFYSNKVAGSNQGNSQEIQIRKSVPLAYYLYGGVKSEGDVLIRKKLRLNDNCDYETSAEINGVFERNSTANQSIRREIVDTINQQKNKFKVEKVVILNEEINDYEEEDFDNKDGRLIFDSENMFKVKDLTEAEKQAIGYNKYKSEAGLQNNSSISNSKNDNKLDTGGILAIIGVVSVISVVGVLLVRKKLNNKIFNLNSSSDNSSSFDGSEEQISQLKFELNSTKSKLRKSEINQKSQLEGKTSKIENKINDSVKQNSSLSQSEIKQLKEELKEIRQKLKENKPSNQKNDEPKPNQDEPSKNDKPKDDTNQNPNSDDLERAIQVHIAEDHPSLKGKKLDSSEDTPLFKPNNKEEAKVKYAGINRITRDAYIFLLEGNKDHLYSINENHPCIKELLNQNKLQKDKKFTIRYEKVDKVDKKSDKDLLFTFNEDNKELEIIEFKK</sequence>
<organism evidence="3 4">
    <name type="scientific">Funneliformis geosporum</name>
    <dbReference type="NCBI Taxonomy" id="1117311"/>
    <lineage>
        <taxon>Eukaryota</taxon>
        <taxon>Fungi</taxon>
        <taxon>Fungi incertae sedis</taxon>
        <taxon>Mucoromycota</taxon>
        <taxon>Glomeromycotina</taxon>
        <taxon>Glomeromycetes</taxon>
        <taxon>Glomerales</taxon>
        <taxon>Glomeraceae</taxon>
        <taxon>Funneliformis</taxon>
    </lineage>
</organism>
<evidence type="ECO:0000313" key="4">
    <source>
        <dbReference type="Proteomes" id="UP001153678"/>
    </source>
</evidence>
<feature type="compositionally biased region" description="Basic and acidic residues" evidence="1">
    <location>
        <begin position="651"/>
        <end position="674"/>
    </location>
</feature>
<proteinExistence type="predicted"/>
<feature type="compositionally biased region" description="Basic and acidic residues" evidence="1">
    <location>
        <begin position="576"/>
        <end position="586"/>
    </location>
</feature>
<keyword evidence="2" id="KW-1133">Transmembrane helix</keyword>
<dbReference type="AlphaFoldDB" id="A0A9W4SRC1"/>
<dbReference type="Proteomes" id="UP001153678">
    <property type="component" value="Unassembled WGS sequence"/>
</dbReference>
<keyword evidence="4" id="KW-1185">Reference proteome</keyword>